<evidence type="ECO:0000313" key="1">
    <source>
        <dbReference type="EMBL" id="CDR37023.1"/>
    </source>
</evidence>
<proteinExistence type="predicted"/>
<gene>
    <name evidence="1" type="ORF">RHTO0S_02e09868g</name>
</gene>
<dbReference type="OrthoDB" id="2530475at2759"/>
<dbReference type="AlphaFoldDB" id="A0A061AIT1"/>
<reference evidence="1" key="1">
    <citation type="journal article" date="2014" name="Genome Announc.">
        <title>Draft genome sequence of Rhodosporidium toruloides CECT1137, an oleaginous yeast of biotechnological interest.</title>
        <authorList>
            <person name="Morin N."/>
            <person name="Calcas X."/>
            <person name="Devillers H."/>
            <person name="Durrens P."/>
            <person name="Sherman D.J."/>
            <person name="Nicaud J.-M."/>
            <person name="Neuveglise C."/>
        </authorList>
    </citation>
    <scope>NUCLEOTIDE SEQUENCE</scope>
    <source>
        <strain evidence="1">CECT1137</strain>
    </source>
</reference>
<accession>A0A061AIT1</accession>
<protein>
    <submittedName>
        <fullName evidence="1">RHTO0S02e09868g1_1</fullName>
    </submittedName>
</protein>
<organism evidence="1">
    <name type="scientific">Rhodotorula toruloides</name>
    <name type="common">Yeast</name>
    <name type="synonym">Rhodosporidium toruloides</name>
    <dbReference type="NCBI Taxonomy" id="5286"/>
    <lineage>
        <taxon>Eukaryota</taxon>
        <taxon>Fungi</taxon>
        <taxon>Dikarya</taxon>
        <taxon>Basidiomycota</taxon>
        <taxon>Pucciniomycotina</taxon>
        <taxon>Microbotryomycetes</taxon>
        <taxon>Sporidiobolales</taxon>
        <taxon>Sporidiobolaceae</taxon>
        <taxon>Rhodotorula</taxon>
    </lineage>
</organism>
<dbReference type="EMBL" id="LK052937">
    <property type="protein sequence ID" value="CDR37023.1"/>
    <property type="molecule type" value="Genomic_DNA"/>
</dbReference>
<name>A0A061AIT1_RHOTO</name>
<sequence>MCRATTHIFFGLPIRTWSLVPAADAWPKLVKTLPFFDLVTLRILDGTFRAPRKADAGPSAVERVPVEVWDVVKHKLVDLELQGANDQFMRDIGVNDWSCWGSGLRRPGKLLAGSALPPFWTDICSEAEPCIMCGDAILQVRIVSIWQGKAEERLQSLLQAFGLHAPVRQTIVRADKNWVDLSSATYVALLLPPEQNNPLEADCGGDRFPDQQNFLHINPEMMTKLARNGRERFRKIIHDLHLEPLSMRALPSEPSSPRVPPPPNQHWYFRREFTEITPTEANPAWTIHTTCEMLW</sequence>